<sequence>MQEPVLPSWLKDEFNYVHKPAIRAGQRGRGSGGTLLLINKNLKFQTLLAEDTHIFIELEISQENIVIGCMYLNSNCNVFNVFENISLSLSHVFDDLENKKILIVGDMNSHIGELGTLDESVVFGTCLSAKRTSKHKNVETRGEELLSCTENLGLSVLNGRTIGDIPAQLTFIDTREKQTGENYESSVLDLIFCNVTMMPDIHRMEVLDTIHTSHHLPVTLTCILPCLGETQESQDTRHNTGI</sequence>
<dbReference type="AlphaFoldDB" id="A0A8D8ZLF5"/>
<accession>A0A8D8ZLF5</accession>
<dbReference type="GO" id="GO:0003824">
    <property type="term" value="F:catalytic activity"/>
    <property type="evidence" value="ECO:0007669"/>
    <property type="project" value="InterPro"/>
</dbReference>
<dbReference type="Pfam" id="PF14529">
    <property type="entry name" value="Exo_endo_phos_2"/>
    <property type="match status" value="1"/>
</dbReference>
<reference evidence="2" key="1">
    <citation type="submission" date="2021-05" db="EMBL/GenBank/DDBJ databases">
        <authorList>
            <person name="Alioto T."/>
            <person name="Alioto T."/>
            <person name="Gomez Garrido J."/>
        </authorList>
    </citation>
    <scope>NUCLEOTIDE SEQUENCE</scope>
</reference>
<dbReference type="InterPro" id="IPR036691">
    <property type="entry name" value="Endo/exonu/phosph_ase_sf"/>
</dbReference>
<feature type="domain" description="Endonuclease/exonuclease/phosphatase" evidence="1">
    <location>
        <begin position="66"/>
        <end position="218"/>
    </location>
</feature>
<protein>
    <recommendedName>
        <fullName evidence="1">Endonuclease/exonuclease/phosphatase domain-containing protein</fullName>
    </recommendedName>
</protein>
<dbReference type="SUPFAM" id="SSF56219">
    <property type="entry name" value="DNase I-like"/>
    <property type="match status" value="1"/>
</dbReference>
<organism evidence="2">
    <name type="scientific">Cacopsylla melanoneura</name>
    <dbReference type="NCBI Taxonomy" id="428564"/>
    <lineage>
        <taxon>Eukaryota</taxon>
        <taxon>Metazoa</taxon>
        <taxon>Ecdysozoa</taxon>
        <taxon>Arthropoda</taxon>
        <taxon>Hexapoda</taxon>
        <taxon>Insecta</taxon>
        <taxon>Pterygota</taxon>
        <taxon>Neoptera</taxon>
        <taxon>Paraneoptera</taxon>
        <taxon>Hemiptera</taxon>
        <taxon>Sternorrhyncha</taxon>
        <taxon>Psylloidea</taxon>
        <taxon>Psyllidae</taxon>
        <taxon>Psyllinae</taxon>
        <taxon>Cacopsylla</taxon>
    </lineage>
</organism>
<dbReference type="InterPro" id="IPR005135">
    <property type="entry name" value="Endo/exonuclease/phosphatase"/>
</dbReference>
<dbReference type="Gene3D" id="3.60.10.10">
    <property type="entry name" value="Endonuclease/exonuclease/phosphatase"/>
    <property type="match status" value="1"/>
</dbReference>
<name>A0A8D8ZLF5_9HEMI</name>
<evidence type="ECO:0000259" key="1">
    <source>
        <dbReference type="Pfam" id="PF14529"/>
    </source>
</evidence>
<proteinExistence type="predicted"/>
<evidence type="ECO:0000313" key="2">
    <source>
        <dbReference type="EMBL" id="CAG6749918.1"/>
    </source>
</evidence>
<dbReference type="EMBL" id="HBUF01524849">
    <property type="protein sequence ID" value="CAG6749918.1"/>
    <property type="molecule type" value="Transcribed_RNA"/>
</dbReference>